<dbReference type="InterPro" id="IPR050261">
    <property type="entry name" value="FrsA_esterase"/>
</dbReference>
<protein>
    <submittedName>
        <fullName evidence="3">Prolyl oligopeptidase family serine peptidase</fullName>
    </submittedName>
</protein>
<dbReference type="Pfam" id="PF01738">
    <property type="entry name" value="DLH"/>
    <property type="match status" value="1"/>
</dbReference>
<accession>A0A849IAJ8</accession>
<dbReference type="Gene3D" id="3.40.50.1820">
    <property type="entry name" value="alpha/beta hydrolase"/>
    <property type="match status" value="1"/>
</dbReference>
<dbReference type="GO" id="GO:0052689">
    <property type="term" value="F:carboxylic ester hydrolase activity"/>
    <property type="evidence" value="ECO:0007669"/>
    <property type="project" value="UniProtKB-ARBA"/>
</dbReference>
<evidence type="ECO:0000256" key="1">
    <source>
        <dbReference type="ARBA" id="ARBA00022801"/>
    </source>
</evidence>
<dbReference type="SUPFAM" id="SSF53474">
    <property type="entry name" value="alpha/beta-Hydrolases"/>
    <property type="match status" value="1"/>
</dbReference>
<organism evidence="3 4">
    <name type="scientific">Enterovirga aerilata</name>
    <dbReference type="NCBI Taxonomy" id="2730920"/>
    <lineage>
        <taxon>Bacteria</taxon>
        <taxon>Pseudomonadati</taxon>
        <taxon>Pseudomonadota</taxon>
        <taxon>Alphaproteobacteria</taxon>
        <taxon>Hyphomicrobiales</taxon>
        <taxon>Methylobacteriaceae</taxon>
        <taxon>Enterovirga</taxon>
    </lineage>
</organism>
<dbReference type="PANTHER" id="PTHR22946:SF9">
    <property type="entry name" value="POLYKETIDE TRANSFERASE AF380"/>
    <property type="match status" value="1"/>
</dbReference>
<keyword evidence="4" id="KW-1185">Reference proteome</keyword>
<dbReference type="Proteomes" id="UP000564885">
    <property type="component" value="Unassembled WGS sequence"/>
</dbReference>
<evidence type="ECO:0000259" key="2">
    <source>
        <dbReference type="Pfam" id="PF01738"/>
    </source>
</evidence>
<reference evidence="3 4" key="1">
    <citation type="submission" date="2020-04" db="EMBL/GenBank/DDBJ databases">
        <title>Enterovirga sp. isolate from soil.</title>
        <authorList>
            <person name="Chea S."/>
            <person name="Kim D.-U."/>
        </authorList>
    </citation>
    <scope>NUCLEOTIDE SEQUENCE [LARGE SCALE GENOMIC DNA]</scope>
    <source>
        <strain evidence="3 4">DB1703</strain>
    </source>
</reference>
<keyword evidence="1" id="KW-0378">Hydrolase</keyword>
<dbReference type="InterPro" id="IPR029058">
    <property type="entry name" value="AB_hydrolase_fold"/>
</dbReference>
<sequence>MDEFTSGARRIRTEWFPAGAGEAGPDELRPGLLLLHGADGLAFGGDRYRLAAGLVSASGYHVGLVHYLDRTGERRVDYATLRENYPLWVATIGDAVGWLARRPGVDAGRLGLVGVSLGGALALSTAASDGRVRAVVEYSGPVPEDLPDPRPKLPPTLVLHGEADRIVPASHARRLQQILRESGTPHEVQVYPGQGHVLSGAAQFDAASRVASFLARHL</sequence>
<dbReference type="AlphaFoldDB" id="A0A849IAJ8"/>
<dbReference type="EMBL" id="JABEPP010000001">
    <property type="protein sequence ID" value="NNM70983.1"/>
    <property type="molecule type" value="Genomic_DNA"/>
</dbReference>
<comment type="caution">
    <text evidence="3">The sequence shown here is derived from an EMBL/GenBank/DDBJ whole genome shotgun (WGS) entry which is preliminary data.</text>
</comment>
<evidence type="ECO:0000313" key="3">
    <source>
        <dbReference type="EMBL" id="NNM70983.1"/>
    </source>
</evidence>
<name>A0A849IAJ8_9HYPH</name>
<feature type="domain" description="Dienelactone hydrolase" evidence="2">
    <location>
        <begin position="91"/>
        <end position="196"/>
    </location>
</feature>
<proteinExistence type="predicted"/>
<evidence type="ECO:0000313" key="4">
    <source>
        <dbReference type="Proteomes" id="UP000564885"/>
    </source>
</evidence>
<gene>
    <name evidence="3" type="ORF">HJG44_01055</name>
</gene>
<dbReference type="InterPro" id="IPR002925">
    <property type="entry name" value="Dienelactn_hydro"/>
</dbReference>
<dbReference type="PANTHER" id="PTHR22946">
    <property type="entry name" value="DIENELACTONE HYDROLASE DOMAIN-CONTAINING PROTEIN-RELATED"/>
    <property type="match status" value="1"/>
</dbReference>